<keyword evidence="1" id="KW-0143">Chaperone</keyword>
<comment type="function">
    <text evidence="1">Mitochondrial intermembrane chaperone that participates in the import and insertion of some multi-pass transmembrane proteins into the mitochondrial inner membrane. Also required for the transfer of beta-barrel precursors from the TOM complex to the sorting and assembly machinery (SAM complex) of the outer membrane. Acts as a chaperone-like protein that protects the hydrophobic precursors from aggregation and guide them through the mitochondrial intermembrane space.</text>
</comment>
<keyword evidence="1" id="KW-1015">Disulfide bond</keyword>
<organism evidence="3">
    <name type="scientific">Blastocystis hominis</name>
    <dbReference type="NCBI Taxonomy" id="12968"/>
    <lineage>
        <taxon>Eukaryota</taxon>
        <taxon>Sar</taxon>
        <taxon>Stramenopiles</taxon>
        <taxon>Bigyra</taxon>
        <taxon>Opalozoa</taxon>
        <taxon>Opalinata</taxon>
        <taxon>Blastocystidae</taxon>
        <taxon>Blastocystis</taxon>
    </lineage>
</organism>
<evidence type="ECO:0000259" key="2">
    <source>
        <dbReference type="Pfam" id="PF02953"/>
    </source>
</evidence>
<dbReference type="GeneID" id="24919380"/>
<comment type="subcellular location">
    <subcellularLocation>
        <location evidence="1">Mitochondrion inner membrane</location>
        <topology evidence="1">Peripheral membrane protein</topology>
        <orientation evidence="1">Intermembrane side</orientation>
    </subcellularLocation>
</comment>
<sequence>MEMHSQAIVTTIRDKCFDLCLSSAGSSLSTKDKTCIKNCSERYIDTMKLVVQSLTSQSH</sequence>
<keyword evidence="1" id="KW-0999">Mitochondrion inner membrane</keyword>
<keyword evidence="1" id="KW-0811">Translocation</keyword>
<dbReference type="Pfam" id="PF02953">
    <property type="entry name" value="zf-Tim10_DDP"/>
    <property type="match status" value="1"/>
</dbReference>
<dbReference type="RefSeq" id="XP_012896160.1">
    <property type="nucleotide sequence ID" value="XM_013040706.1"/>
</dbReference>
<reference evidence="3" key="1">
    <citation type="submission" date="2010-02" db="EMBL/GenBank/DDBJ databases">
        <title>Sequencing and annotation of the Blastocystis hominis genome.</title>
        <authorList>
            <person name="Wincker P."/>
        </authorList>
    </citation>
    <scope>NUCLEOTIDE SEQUENCE</scope>
    <source>
        <strain evidence="3">Singapore isolate B</strain>
    </source>
</reference>
<dbReference type="OrthoDB" id="7813104at2759"/>
<protein>
    <recommendedName>
        <fullName evidence="1">Mitochondrial import inner membrane translocase subunit</fullName>
    </recommendedName>
</protein>
<dbReference type="GO" id="GO:0015031">
    <property type="term" value="P:protein transport"/>
    <property type="evidence" value="ECO:0007669"/>
    <property type="project" value="UniProtKB-KW"/>
</dbReference>
<dbReference type="Gene3D" id="1.10.287.810">
    <property type="entry name" value="Mitochondrial import inner membrane translocase subunit tim13 like domains"/>
    <property type="match status" value="1"/>
</dbReference>
<comment type="subunit">
    <text evidence="1">Heterohexamer.</text>
</comment>
<gene>
    <name evidence="3" type="ORF">GSBLH_T00002177001</name>
</gene>
<dbReference type="InParanoid" id="D8M223"/>
<evidence type="ECO:0000313" key="3">
    <source>
        <dbReference type="EMBL" id="CBK22112.2"/>
    </source>
</evidence>
<dbReference type="SUPFAM" id="SSF144122">
    <property type="entry name" value="Tim10-like"/>
    <property type="match status" value="1"/>
</dbReference>
<accession>D8M223</accession>
<dbReference type="AlphaFoldDB" id="D8M223"/>
<dbReference type="GO" id="GO:0005743">
    <property type="term" value="C:mitochondrial inner membrane"/>
    <property type="evidence" value="ECO:0007669"/>
    <property type="project" value="UniProtKB-SubCell"/>
</dbReference>
<keyword evidence="4" id="KW-1185">Reference proteome</keyword>
<keyword evidence="1" id="KW-0496">Mitochondrion</keyword>
<dbReference type="Proteomes" id="UP000008312">
    <property type="component" value="Unassembled WGS sequence"/>
</dbReference>
<evidence type="ECO:0000256" key="1">
    <source>
        <dbReference type="RuleBase" id="RU367043"/>
    </source>
</evidence>
<dbReference type="InterPro" id="IPR004217">
    <property type="entry name" value="Tim10-like"/>
</dbReference>
<proteinExistence type="inferred from homology"/>
<dbReference type="OMA" id="NCSERYI"/>
<comment type="similarity">
    <text evidence="1">Belongs to the small Tim family.</text>
</comment>
<evidence type="ECO:0000313" key="4">
    <source>
        <dbReference type="Proteomes" id="UP000008312"/>
    </source>
</evidence>
<dbReference type="EMBL" id="FN668647">
    <property type="protein sequence ID" value="CBK22112.2"/>
    <property type="molecule type" value="Genomic_DNA"/>
</dbReference>
<keyword evidence="1" id="KW-0813">Transport</keyword>
<name>D8M223_BLAHO</name>
<comment type="domain">
    <text evidence="1">The twin CX3C motif contains 4 conserved Cys residues that form 2 disulfide bonds in the mitochondrial intermembrane space.</text>
</comment>
<keyword evidence="1" id="KW-0653">Protein transport</keyword>
<dbReference type="InterPro" id="IPR035427">
    <property type="entry name" value="Tim10-like_dom_sf"/>
</dbReference>
<keyword evidence="1" id="KW-0472">Membrane</keyword>
<feature type="domain" description="Tim10-like" evidence="2">
    <location>
        <begin position="5"/>
        <end position="55"/>
    </location>
</feature>